<dbReference type="InterPro" id="IPR003256">
    <property type="entry name" value="Ribosomal_uL24"/>
</dbReference>
<dbReference type="InterPro" id="IPR005825">
    <property type="entry name" value="Ribosomal_uL24_CS"/>
</dbReference>
<sequence>MKIKKGDTIKVISGKDRGKTGKVIKIFSEEDRILAEGVNVRKKHRRPKKQGQKGEIINLPAPTHVSNVMAVCPKCGAAARIGYKTEAENKSRICKKCGGEI</sequence>
<dbReference type="InterPro" id="IPR041988">
    <property type="entry name" value="Ribosomal_uL24_KOW"/>
</dbReference>
<evidence type="ECO:0000256" key="1">
    <source>
        <dbReference type="ARBA" id="ARBA00010618"/>
    </source>
</evidence>
<dbReference type="InterPro" id="IPR057264">
    <property type="entry name" value="Ribosomal_uL24_C"/>
</dbReference>
<evidence type="ECO:0000256" key="6">
    <source>
        <dbReference type="RuleBase" id="RU003477"/>
    </source>
</evidence>
<dbReference type="SUPFAM" id="SSF50104">
    <property type="entry name" value="Translation proteins SH3-like domain"/>
    <property type="match status" value="1"/>
</dbReference>
<name>A0A1G2L5L3_9BACT</name>
<feature type="domain" description="KOW" evidence="7">
    <location>
        <begin position="2"/>
        <end position="29"/>
    </location>
</feature>
<dbReference type="GO" id="GO:1990904">
    <property type="term" value="C:ribonucleoprotein complex"/>
    <property type="evidence" value="ECO:0007669"/>
    <property type="project" value="UniProtKB-KW"/>
</dbReference>
<dbReference type="Gene3D" id="2.30.30.30">
    <property type="match status" value="1"/>
</dbReference>
<dbReference type="GO" id="GO:0005840">
    <property type="term" value="C:ribosome"/>
    <property type="evidence" value="ECO:0007669"/>
    <property type="project" value="UniProtKB-KW"/>
</dbReference>
<evidence type="ECO:0000256" key="4">
    <source>
        <dbReference type="ARBA" id="ARBA00035206"/>
    </source>
</evidence>
<protein>
    <recommendedName>
        <fullName evidence="4 5">Large ribosomal subunit protein uL24</fullName>
    </recommendedName>
</protein>
<dbReference type="InterPro" id="IPR008991">
    <property type="entry name" value="Translation_prot_SH3-like_sf"/>
</dbReference>
<organism evidence="8 9">
    <name type="scientific">Candidatus Sungbacteria bacterium RIFCSPLOWO2_01_FULL_47_10</name>
    <dbReference type="NCBI Taxonomy" id="1802276"/>
    <lineage>
        <taxon>Bacteria</taxon>
        <taxon>Candidatus Sungiibacteriota</taxon>
    </lineage>
</organism>
<accession>A0A1G2L5L3</accession>
<dbReference type="GO" id="GO:0006412">
    <property type="term" value="P:translation"/>
    <property type="evidence" value="ECO:0007669"/>
    <property type="project" value="UniProtKB-UniRule"/>
</dbReference>
<evidence type="ECO:0000259" key="7">
    <source>
        <dbReference type="SMART" id="SM00739"/>
    </source>
</evidence>
<dbReference type="Pfam" id="PF00467">
    <property type="entry name" value="KOW"/>
    <property type="match status" value="1"/>
</dbReference>
<comment type="caution">
    <text evidence="8">The sequence shown here is derived from an EMBL/GenBank/DDBJ whole genome shotgun (WGS) entry which is preliminary data.</text>
</comment>
<dbReference type="CDD" id="cd06089">
    <property type="entry name" value="KOW_RPL26"/>
    <property type="match status" value="1"/>
</dbReference>
<keyword evidence="2 5" id="KW-0689">Ribosomal protein</keyword>
<dbReference type="GO" id="GO:0003735">
    <property type="term" value="F:structural constituent of ribosome"/>
    <property type="evidence" value="ECO:0007669"/>
    <property type="project" value="InterPro"/>
</dbReference>
<keyword evidence="3 5" id="KW-0687">Ribonucleoprotein</keyword>
<evidence type="ECO:0000313" key="8">
    <source>
        <dbReference type="EMBL" id="OHA06933.1"/>
    </source>
</evidence>
<dbReference type="EMBL" id="MHQO01000020">
    <property type="protein sequence ID" value="OHA06933.1"/>
    <property type="molecule type" value="Genomic_DNA"/>
</dbReference>
<comment type="function">
    <text evidence="5">One of the proteins that surrounds the polypeptide exit tunnel on the outside of the subunit.</text>
</comment>
<dbReference type="SMART" id="SM00739">
    <property type="entry name" value="KOW"/>
    <property type="match status" value="1"/>
</dbReference>
<proteinExistence type="inferred from homology"/>
<evidence type="ECO:0000313" key="9">
    <source>
        <dbReference type="Proteomes" id="UP000177982"/>
    </source>
</evidence>
<keyword evidence="5" id="KW-0699">rRNA-binding</keyword>
<dbReference type="HAMAP" id="MF_01326_B">
    <property type="entry name" value="Ribosomal_uL24_B"/>
    <property type="match status" value="1"/>
</dbReference>
<dbReference type="Pfam" id="PF17136">
    <property type="entry name" value="ribosomal_L24"/>
    <property type="match status" value="1"/>
</dbReference>
<comment type="similarity">
    <text evidence="1 5 6">Belongs to the universal ribosomal protein uL24 family.</text>
</comment>
<dbReference type="InterPro" id="IPR005824">
    <property type="entry name" value="KOW"/>
</dbReference>
<dbReference type="InterPro" id="IPR014722">
    <property type="entry name" value="Rib_uL2_dom2"/>
</dbReference>
<dbReference type="Proteomes" id="UP000177982">
    <property type="component" value="Unassembled WGS sequence"/>
</dbReference>
<evidence type="ECO:0000256" key="3">
    <source>
        <dbReference type="ARBA" id="ARBA00023274"/>
    </source>
</evidence>
<reference evidence="8 9" key="1">
    <citation type="journal article" date="2016" name="Nat. Commun.">
        <title>Thousands of microbial genomes shed light on interconnected biogeochemical processes in an aquifer system.</title>
        <authorList>
            <person name="Anantharaman K."/>
            <person name="Brown C.T."/>
            <person name="Hug L.A."/>
            <person name="Sharon I."/>
            <person name="Castelle C.J."/>
            <person name="Probst A.J."/>
            <person name="Thomas B.C."/>
            <person name="Singh A."/>
            <person name="Wilkins M.J."/>
            <person name="Karaoz U."/>
            <person name="Brodie E.L."/>
            <person name="Williams K.H."/>
            <person name="Hubbard S.S."/>
            <person name="Banfield J.F."/>
        </authorList>
    </citation>
    <scope>NUCLEOTIDE SEQUENCE [LARGE SCALE GENOMIC DNA]</scope>
</reference>
<comment type="function">
    <text evidence="5">One of two assembly initiator proteins, it binds directly to the 5'-end of the 23S rRNA, where it nucleates assembly of the 50S subunit.</text>
</comment>
<dbReference type="AlphaFoldDB" id="A0A1G2L5L3"/>
<comment type="subunit">
    <text evidence="5">Part of the 50S ribosomal subunit.</text>
</comment>
<evidence type="ECO:0000256" key="5">
    <source>
        <dbReference type="HAMAP-Rule" id="MF_01326"/>
    </source>
</evidence>
<dbReference type="GO" id="GO:0019843">
    <property type="term" value="F:rRNA binding"/>
    <property type="evidence" value="ECO:0007669"/>
    <property type="project" value="UniProtKB-UniRule"/>
</dbReference>
<gene>
    <name evidence="5" type="primary">rplX</name>
    <name evidence="8" type="ORF">A2934_01430</name>
</gene>
<keyword evidence="5" id="KW-0694">RNA-binding</keyword>
<dbReference type="PROSITE" id="PS01108">
    <property type="entry name" value="RIBOSOMAL_L24"/>
    <property type="match status" value="1"/>
</dbReference>
<dbReference type="PANTHER" id="PTHR12903">
    <property type="entry name" value="MITOCHONDRIAL RIBOSOMAL PROTEIN L24"/>
    <property type="match status" value="1"/>
</dbReference>
<dbReference type="NCBIfam" id="TIGR01079">
    <property type="entry name" value="rplX_bact"/>
    <property type="match status" value="1"/>
</dbReference>
<evidence type="ECO:0000256" key="2">
    <source>
        <dbReference type="ARBA" id="ARBA00022980"/>
    </source>
</evidence>